<evidence type="ECO:0000313" key="1">
    <source>
        <dbReference type="EMBL" id="KIJ14937.1"/>
    </source>
</evidence>
<sequence>MCRQVAEGTRWLKCGHFQRHLVIAIMDCDSNRCERSYRHPPNCRQPNCTPNFGPEIQRSIDDVDEFCFQCRTAMSRRR</sequence>
<accession>A0A0C9U672</accession>
<keyword evidence="2" id="KW-1185">Reference proteome</keyword>
<evidence type="ECO:0000313" key="2">
    <source>
        <dbReference type="Proteomes" id="UP000053647"/>
    </source>
</evidence>
<dbReference type="HOGENOM" id="CLU_180191_1_0_1"/>
<protein>
    <submittedName>
        <fullName evidence="1">Unplaced genomic scaffold PAXINscaffold_17, whole genome shotgun sequence</fullName>
    </submittedName>
</protein>
<organism evidence="1 2">
    <name type="scientific">Paxillus involutus ATCC 200175</name>
    <dbReference type="NCBI Taxonomy" id="664439"/>
    <lineage>
        <taxon>Eukaryota</taxon>
        <taxon>Fungi</taxon>
        <taxon>Dikarya</taxon>
        <taxon>Basidiomycota</taxon>
        <taxon>Agaricomycotina</taxon>
        <taxon>Agaricomycetes</taxon>
        <taxon>Agaricomycetidae</taxon>
        <taxon>Boletales</taxon>
        <taxon>Paxilineae</taxon>
        <taxon>Paxillaceae</taxon>
        <taxon>Paxillus</taxon>
    </lineage>
</organism>
<reference evidence="2" key="2">
    <citation type="submission" date="2015-01" db="EMBL/GenBank/DDBJ databases">
        <title>Evolutionary Origins and Diversification of the Mycorrhizal Mutualists.</title>
        <authorList>
            <consortium name="DOE Joint Genome Institute"/>
            <consortium name="Mycorrhizal Genomics Consortium"/>
            <person name="Kohler A."/>
            <person name="Kuo A."/>
            <person name="Nagy L.G."/>
            <person name="Floudas D."/>
            <person name="Copeland A."/>
            <person name="Barry K.W."/>
            <person name="Cichocki N."/>
            <person name="Veneault-Fourrey C."/>
            <person name="LaButti K."/>
            <person name="Lindquist E.A."/>
            <person name="Lipzen A."/>
            <person name="Lundell T."/>
            <person name="Morin E."/>
            <person name="Murat C."/>
            <person name="Riley R."/>
            <person name="Ohm R."/>
            <person name="Sun H."/>
            <person name="Tunlid A."/>
            <person name="Henrissat B."/>
            <person name="Grigoriev I.V."/>
            <person name="Hibbett D.S."/>
            <person name="Martin F."/>
        </authorList>
    </citation>
    <scope>NUCLEOTIDE SEQUENCE [LARGE SCALE GENOMIC DNA]</scope>
    <source>
        <strain evidence="2">ATCC 200175</strain>
    </source>
</reference>
<proteinExistence type="predicted"/>
<dbReference type="OrthoDB" id="3132318at2759"/>
<name>A0A0C9U672_PAXIN</name>
<dbReference type="EMBL" id="KN819339">
    <property type="protein sequence ID" value="KIJ14937.1"/>
    <property type="molecule type" value="Genomic_DNA"/>
</dbReference>
<reference evidence="1 2" key="1">
    <citation type="submission" date="2014-06" db="EMBL/GenBank/DDBJ databases">
        <authorList>
            <consortium name="DOE Joint Genome Institute"/>
            <person name="Kuo A."/>
            <person name="Kohler A."/>
            <person name="Nagy L.G."/>
            <person name="Floudas D."/>
            <person name="Copeland A."/>
            <person name="Barry K.W."/>
            <person name="Cichocki N."/>
            <person name="Veneault-Fourrey C."/>
            <person name="LaButti K."/>
            <person name="Lindquist E.A."/>
            <person name="Lipzen A."/>
            <person name="Lundell T."/>
            <person name="Morin E."/>
            <person name="Murat C."/>
            <person name="Sun H."/>
            <person name="Tunlid A."/>
            <person name="Henrissat B."/>
            <person name="Grigoriev I.V."/>
            <person name="Hibbett D.S."/>
            <person name="Martin F."/>
            <person name="Nordberg H.P."/>
            <person name="Cantor M.N."/>
            <person name="Hua S.X."/>
        </authorList>
    </citation>
    <scope>NUCLEOTIDE SEQUENCE [LARGE SCALE GENOMIC DNA]</scope>
    <source>
        <strain evidence="1 2">ATCC 200175</strain>
    </source>
</reference>
<dbReference type="AlphaFoldDB" id="A0A0C9U672"/>
<gene>
    <name evidence="1" type="ORF">PAXINDRAFT_115292</name>
</gene>
<dbReference type="Proteomes" id="UP000053647">
    <property type="component" value="Unassembled WGS sequence"/>
</dbReference>